<accession>A0A9P0CJ04</accession>
<dbReference type="InterPro" id="IPR017972">
    <property type="entry name" value="Cyt_P450_CS"/>
</dbReference>
<comment type="cofactor">
    <cofactor evidence="1 14">
        <name>heme</name>
        <dbReference type="ChEBI" id="CHEBI:30413"/>
    </cofactor>
</comment>
<evidence type="ECO:0000256" key="7">
    <source>
        <dbReference type="ARBA" id="ARBA00022723"/>
    </source>
</evidence>
<dbReference type="Gene3D" id="1.10.630.10">
    <property type="entry name" value="Cytochrome P450"/>
    <property type="match status" value="1"/>
</dbReference>
<evidence type="ECO:0000256" key="8">
    <source>
        <dbReference type="ARBA" id="ARBA00022824"/>
    </source>
</evidence>
<sequence length="498" mass="57950">MIFLCLLSLLVLILITKFYWSRRHLYLAAAKFNGPRGLPLIGNALSFFCNSEDVQDRIKPIFEHIHHEPIRFWLGPYLLIVLQNPVHLEKIMSSQKFAYKHDLYTFLETFVGNGLISASGLKPKYKIHRRIIQPMFDLKFVINAFPIMQTHVDICMKKLSKYLGKDNFNIFTVIAPCSMDIMTEVILGQKLNIQNGENTELCKAMLKMLNIGFTRMVKIWLHPDFIYNWHSLKKEQDSILATIHNVVNEAIIDSWVRRKLTKTNSKFIPIIDTLSEFKQNNPDSINQEDFANHLITLLAASEDPFAIISSFTVVCFGMYPEYQNKAAQEIRTVIGEEYRNITVEDIYKLTYLDMCVKDVMRLFPIAPYILRKTLEDYHLDKWIIPRGAAIVVPIYFLHRDPEFWANPEHFHPDNFLPEVSQKRHPYAYLPFSAGPRGCIGKTLANIEIKLFLANFLLRFEVVADGKVPDMALQTDISMRPKFGYNCRLKERNWKTDAF</sequence>
<evidence type="ECO:0000256" key="11">
    <source>
        <dbReference type="ARBA" id="ARBA00023004"/>
    </source>
</evidence>
<evidence type="ECO:0008006" key="18">
    <source>
        <dbReference type="Google" id="ProtNLM"/>
    </source>
</evidence>
<evidence type="ECO:0000256" key="6">
    <source>
        <dbReference type="ARBA" id="ARBA00022617"/>
    </source>
</evidence>
<keyword evidence="7 14" id="KW-0479">Metal-binding</keyword>
<dbReference type="PANTHER" id="PTHR24291">
    <property type="entry name" value="CYTOCHROME P450 FAMILY 4"/>
    <property type="match status" value="1"/>
</dbReference>
<dbReference type="GO" id="GO:0016705">
    <property type="term" value="F:oxidoreductase activity, acting on paired donors, with incorporation or reduction of molecular oxygen"/>
    <property type="evidence" value="ECO:0007669"/>
    <property type="project" value="InterPro"/>
</dbReference>
<keyword evidence="6 14" id="KW-0349">Heme</keyword>
<comment type="similarity">
    <text evidence="5 15">Belongs to the cytochrome P450 family.</text>
</comment>
<dbReference type="SUPFAM" id="SSF48264">
    <property type="entry name" value="Cytochrome P450"/>
    <property type="match status" value="1"/>
</dbReference>
<evidence type="ECO:0000256" key="14">
    <source>
        <dbReference type="PIRSR" id="PIRSR602401-1"/>
    </source>
</evidence>
<dbReference type="GO" id="GO:0005789">
    <property type="term" value="C:endoplasmic reticulum membrane"/>
    <property type="evidence" value="ECO:0007669"/>
    <property type="project" value="UniProtKB-SubCell"/>
</dbReference>
<comment type="function">
    <text evidence="2">May be involved in the metabolism of insect hormones and in the breakdown of synthetic insecticides.</text>
</comment>
<organism evidence="16 17">
    <name type="scientific">Psylliodes chrysocephalus</name>
    <dbReference type="NCBI Taxonomy" id="3402493"/>
    <lineage>
        <taxon>Eukaryota</taxon>
        <taxon>Metazoa</taxon>
        <taxon>Ecdysozoa</taxon>
        <taxon>Arthropoda</taxon>
        <taxon>Hexapoda</taxon>
        <taxon>Insecta</taxon>
        <taxon>Pterygota</taxon>
        <taxon>Neoptera</taxon>
        <taxon>Endopterygota</taxon>
        <taxon>Coleoptera</taxon>
        <taxon>Polyphaga</taxon>
        <taxon>Cucujiformia</taxon>
        <taxon>Chrysomeloidea</taxon>
        <taxon>Chrysomelidae</taxon>
        <taxon>Galerucinae</taxon>
        <taxon>Alticini</taxon>
        <taxon>Psylliodes</taxon>
    </lineage>
</organism>
<keyword evidence="9" id="KW-0492">Microsome</keyword>
<dbReference type="PROSITE" id="PS00086">
    <property type="entry name" value="CYTOCHROME_P450"/>
    <property type="match status" value="1"/>
</dbReference>
<name>A0A9P0CJ04_9CUCU</name>
<dbReference type="InterPro" id="IPR036396">
    <property type="entry name" value="Cyt_P450_sf"/>
</dbReference>
<evidence type="ECO:0000256" key="12">
    <source>
        <dbReference type="ARBA" id="ARBA00023033"/>
    </source>
</evidence>
<evidence type="ECO:0000256" key="9">
    <source>
        <dbReference type="ARBA" id="ARBA00022848"/>
    </source>
</evidence>
<dbReference type="AlphaFoldDB" id="A0A9P0CJ04"/>
<comment type="subcellular location">
    <subcellularLocation>
        <location evidence="4">Endoplasmic reticulum membrane</location>
        <topology evidence="4">Peripheral membrane protein</topology>
    </subcellularLocation>
    <subcellularLocation>
        <location evidence="3">Microsome membrane</location>
        <topology evidence="3">Peripheral membrane protein</topology>
    </subcellularLocation>
</comment>
<dbReference type="InterPro" id="IPR050196">
    <property type="entry name" value="Cytochrome_P450_Monoox"/>
</dbReference>
<dbReference type="GO" id="GO:0004497">
    <property type="term" value="F:monooxygenase activity"/>
    <property type="evidence" value="ECO:0007669"/>
    <property type="project" value="UniProtKB-KW"/>
</dbReference>
<dbReference type="InterPro" id="IPR002401">
    <property type="entry name" value="Cyt_P450_E_grp-I"/>
</dbReference>
<feature type="binding site" description="axial binding residue" evidence="14">
    <location>
        <position position="438"/>
    </location>
    <ligand>
        <name>heme</name>
        <dbReference type="ChEBI" id="CHEBI:30413"/>
    </ligand>
    <ligandPart>
        <name>Fe</name>
        <dbReference type="ChEBI" id="CHEBI:18248"/>
    </ligandPart>
</feature>
<proteinExistence type="inferred from homology"/>
<dbReference type="Pfam" id="PF00067">
    <property type="entry name" value="p450"/>
    <property type="match status" value="1"/>
</dbReference>
<keyword evidence="11 14" id="KW-0408">Iron</keyword>
<evidence type="ECO:0000256" key="13">
    <source>
        <dbReference type="ARBA" id="ARBA00023136"/>
    </source>
</evidence>
<keyword evidence="10 15" id="KW-0560">Oxidoreductase</keyword>
<evidence type="ECO:0000313" key="17">
    <source>
        <dbReference type="Proteomes" id="UP001153636"/>
    </source>
</evidence>
<dbReference type="InterPro" id="IPR001128">
    <property type="entry name" value="Cyt_P450"/>
</dbReference>
<dbReference type="PANTHER" id="PTHR24291:SF189">
    <property type="entry name" value="CYTOCHROME P450 4C3-RELATED"/>
    <property type="match status" value="1"/>
</dbReference>
<dbReference type="PRINTS" id="PR00385">
    <property type="entry name" value="P450"/>
</dbReference>
<dbReference type="PRINTS" id="PR00463">
    <property type="entry name" value="EP450I"/>
</dbReference>
<keyword evidence="8" id="KW-0256">Endoplasmic reticulum</keyword>
<keyword evidence="12 15" id="KW-0503">Monooxygenase</keyword>
<evidence type="ECO:0000256" key="15">
    <source>
        <dbReference type="RuleBase" id="RU000461"/>
    </source>
</evidence>
<keyword evidence="17" id="KW-1185">Reference proteome</keyword>
<gene>
    <name evidence="16" type="ORF">PSYICH_LOCUS2713</name>
</gene>
<evidence type="ECO:0000313" key="16">
    <source>
        <dbReference type="EMBL" id="CAH1101528.1"/>
    </source>
</evidence>
<evidence type="ECO:0000256" key="2">
    <source>
        <dbReference type="ARBA" id="ARBA00003690"/>
    </source>
</evidence>
<evidence type="ECO:0000256" key="4">
    <source>
        <dbReference type="ARBA" id="ARBA00004406"/>
    </source>
</evidence>
<reference evidence="16" key="1">
    <citation type="submission" date="2022-01" db="EMBL/GenBank/DDBJ databases">
        <authorList>
            <person name="King R."/>
        </authorList>
    </citation>
    <scope>NUCLEOTIDE SEQUENCE</scope>
</reference>
<keyword evidence="13" id="KW-0472">Membrane</keyword>
<evidence type="ECO:0000256" key="5">
    <source>
        <dbReference type="ARBA" id="ARBA00010617"/>
    </source>
</evidence>
<dbReference type="Proteomes" id="UP001153636">
    <property type="component" value="Chromosome 11"/>
</dbReference>
<dbReference type="GO" id="GO:0005506">
    <property type="term" value="F:iron ion binding"/>
    <property type="evidence" value="ECO:0007669"/>
    <property type="project" value="InterPro"/>
</dbReference>
<protein>
    <recommendedName>
        <fullName evidence="18">Cytochrome P450</fullName>
    </recommendedName>
</protein>
<evidence type="ECO:0000256" key="3">
    <source>
        <dbReference type="ARBA" id="ARBA00004174"/>
    </source>
</evidence>
<dbReference type="EMBL" id="OV651823">
    <property type="protein sequence ID" value="CAH1101528.1"/>
    <property type="molecule type" value="Genomic_DNA"/>
</dbReference>
<evidence type="ECO:0000256" key="1">
    <source>
        <dbReference type="ARBA" id="ARBA00001971"/>
    </source>
</evidence>
<evidence type="ECO:0000256" key="10">
    <source>
        <dbReference type="ARBA" id="ARBA00023002"/>
    </source>
</evidence>
<dbReference type="OrthoDB" id="1470350at2759"/>
<dbReference type="GO" id="GO:0020037">
    <property type="term" value="F:heme binding"/>
    <property type="evidence" value="ECO:0007669"/>
    <property type="project" value="InterPro"/>
</dbReference>